<dbReference type="GO" id="GO:0016798">
    <property type="term" value="F:hydrolase activity, acting on glycosyl bonds"/>
    <property type="evidence" value="ECO:0007669"/>
    <property type="project" value="InterPro"/>
</dbReference>
<feature type="chain" id="PRO_5019152701" evidence="2">
    <location>
        <begin position="20"/>
        <end position="621"/>
    </location>
</feature>
<comment type="caution">
    <text evidence="3">The sequence shown here is derived from an EMBL/GenBank/DDBJ whole genome shotgun (WGS) entry which is preliminary data.</text>
</comment>
<keyword evidence="2" id="KW-0732">Signal</keyword>
<protein>
    <submittedName>
        <fullName evidence="3">Heparanase-like protein 1</fullName>
    </submittedName>
</protein>
<dbReference type="EMBL" id="QGNW01000229">
    <property type="protein sequence ID" value="RVW83342.1"/>
    <property type="molecule type" value="Genomic_DNA"/>
</dbReference>
<evidence type="ECO:0000313" key="3">
    <source>
        <dbReference type="EMBL" id="RVW83342.1"/>
    </source>
</evidence>
<dbReference type="PANTHER" id="PTHR14363:SF21">
    <property type="entry name" value="HEPARANASE-LIKE PROTEIN 1"/>
    <property type="match status" value="1"/>
</dbReference>
<gene>
    <name evidence="3" type="primary">VvCHDp001098_0</name>
    <name evidence="3" type="ORF">CK203_038918</name>
</gene>
<dbReference type="GO" id="GO:0016020">
    <property type="term" value="C:membrane"/>
    <property type="evidence" value="ECO:0007669"/>
    <property type="project" value="InterPro"/>
</dbReference>
<proteinExistence type="inferred from homology"/>
<sequence>MGFRFFLFLFLATLPAFLAQEFEDAIIKVDGATTVAETDANFICATLDWWPHDKCNYNHCPWGYSSVINMDLSHPLFAKAIEAFKHLRIRIGGSLQDQVLYDIGSLRSPCHPFRKMNDGLFGFSKGCLRMSRWDELNRLFSQTGVILTFGLNALYGRYQIRKGAWAGVWDSSNTQNFIKYTISKGYQIDSWEFGNELSGSGVGASVNAEQYGKDLINLKAIINKLYNNSNVKPLLVAPGGFYEQDWYAKLLQVSGSSTVNVVTHHIYNLGAGEMCGLERIRSWGSFQFFVGMQLMRRRLGWVGWGGWGGVTGCQLSILEGGGKGGRMKPGILGPLLRWLFSYGWVWAFIGSPETVKLMIASVDPNLVSKILNPHYLSRVEETFKSLDKTLQTWALGLLLGLENLVGLITVVVIWCLTPLYLDQLGMASKYHTKVYCRQTLIGGNYGLYNPKIWYLILNSALLWHRLMGKGVLAVDSTASPFLRSYAHCSKGKAGITLLLINLSNQTTFQINVENSMNLNLFVKKTTMYRGSAFMRGLKKSASWIGSKADEQLFREEYHLTPKDGYLRSQTMVLNGMPLELTDDGNIPSLNPVRLNLNAPIFINPLSIAFIAFPNFDAPACA</sequence>
<dbReference type="PANTHER" id="PTHR14363">
    <property type="entry name" value="HEPARANASE-RELATED"/>
    <property type="match status" value="1"/>
</dbReference>
<name>A0A438HFU8_VITVI</name>
<feature type="signal peptide" evidence="2">
    <location>
        <begin position="1"/>
        <end position="19"/>
    </location>
</feature>
<evidence type="ECO:0000256" key="1">
    <source>
        <dbReference type="ARBA" id="ARBA00009800"/>
    </source>
</evidence>
<evidence type="ECO:0000256" key="2">
    <source>
        <dbReference type="SAM" id="SignalP"/>
    </source>
</evidence>
<dbReference type="Pfam" id="PF03662">
    <property type="entry name" value="Glyco_hydro_79n"/>
    <property type="match status" value="1"/>
</dbReference>
<dbReference type="InterPro" id="IPR017853">
    <property type="entry name" value="GH"/>
</dbReference>
<comment type="similarity">
    <text evidence="1">Belongs to the glycosyl hydrolase 79 family.</text>
</comment>
<dbReference type="SUPFAM" id="SSF51445">
    <property type="entry name" value="(Trans)glycosidases"/>
    <property type="match status" value="1"/>
</dbReference>
<organism evidence="3 4">
    <name type="scientific">Vitis vinifera</name>
    <name type="common">Grape</name>
    <dbReference type="NCBI Taxonomy" id="29760"/>
    <lineage>
        <taxon>Eukaryota</taxon>
        <taxon>Viridiplantae</taxon>
        <taxon>Streptophyta</taxon>
        <taxon>Embryophyta</taxon>
        <taxon>Tracheophyta</taxon>
        <taxon>Spermatophyta</taxon>
        <taxon>Magnoliopsida</taxon>
        <taxon>eudicotyledons</taxon>
        <taxon>Gunneridae</taxon>
        <taxon>Pentapetalae</taxon>
        <taxon>rosids</taxon>
        <taxon>Vitales</taxon>
        <taxon>Vitaceae</taxon>
        <taxon>Viteae</taxon>
        <taxon>Vitis</taxon>
    </lineage>
</organism>
<accession>A0A438HFU8</accession>
<evidence type="ECO:0000313" key="4">
    <source>
        <dbReference type="Proteomes" id="UP000288805"/>
    </source>
</evidence>
<dbReference type="AlphaFoldDB" id="A0A438HFU8"/>
<dbReference type="Proteomes" id="UP000288805">
    <property type="component" value="Unassembled WGS sequence"/>
</dbReference>
<dbReference type="Gene3D" id="3.20.20.80">
    <property type="entry name" value="Glycosidases"/>
    <property type="match status" value="1"/>
</dbReference>
<dbReference type="InterPro" id="IPR005199">
    <property type="entry name" value="Glyco_hydro_79"/>
</dbReference>
<reference evidence="3 4" key="1">
    <citation type="journal article" date="2018" name="PLoS Genet.">
        <title>Population sequencing reveals clonal diversity and ancestral inbreeding in the grapevine cultivar Chardonnay.</title>
        <authorList>
            <person name="Roach M.J."/>
            <person name="Johnson D.L."/>
            <person name="Bohlmann J."/>
            <person name="van Vuuren H.J."/>
            <person name="Jones S.J."/>
            <person name="Pretorius I.S."/>
            <person name="Schmidt S.A."/>
            <person name="Borneman A.R."/>
        </authorList>
    </citation>
    <scope>NUCLEOTIDE SEQUENCE [LARGE SCALE GENOMIC DNA]</scope>
    <source>
        <strain evidence="4">cv. Chardonnay</strain>
        <tissue evidence="3">Leaf</tissue>
    </source>
</reference>